<dbReference type="InterPro" id="IPR008928">
    <property type="entry name" value="6-hairpin_glycosidase_sf"/>
</dbReference>
<dbReference type="GO" id="GO:0005975">
    <property type="term" value="P:carbohydrate metabolic process"/>
    <property type="evidence" value="ECO:0007669"/>
    <property type="project" value="InterPro"/>
</dbReference>
<evidence type="ECO:0000256" key="2">
    <source>
        <dbReference type="SAM" id="SignalP"/>
    </source>
</evidence>
<reference evidence="3" key="1">
    <citation type="journal article" date="2020" name="Stud. Mycol.">
        <title>101 Dothideomycetes genomes: a test case for predicting lifestyles and emergence of pathogens.</title>
        <authorList>
            <person name="Haridas S."/>
            <person name="Albert R."/>
            <person name="Binder M."/>
            <person name="Bloem J."/>
            <person name="Labutti K."/>
            <person name="Salamov A."/>
            <person name="Andreopoulos B."/>
            <person name="Baker S."/>
            <person name="Barry K."/>
            <person name="Bills G."/>
            <person name="Bluhm B."/>
            <person name="Cannon C."/>
            <person name="Castanera R."/>
            <person name="Culley D."/>
            <person name="Daum C."/>
            <person name="Ezra D."/>
            <person name="Gonzalez J."/>
            <person name="Henrissat B."/>
            <person name="Kuo A."/>
            <person name="Liang C."/>
            <person name="Lipzen A."/>
            <person name="Lutzoni F."/>
            <person name="Magnuson J."/>
            <person name="Mondo S."/>
            <person name="Nolan M."/>
            <person name="Ohm R."/>
            <person name="Pangilinan J."/>
            <person name="Park H.-J."/>
            <person name="Ramirez L."/>
            <person name="Alfaro M."/>
            <person name="Sun H."/>
            <person name="Tritt A."/>
            <person name="Yoshinaga Y."/>
            <person name="Zwiers L.-H."/>
            <person name="Turgeon B."/>
            <person name="Goodwin S."/>
            <person name="Spatafora J."/>
            <person name="Crous P."/>
            <person name="Grigoriev I."/>
        </authorList>
    </citation>
    <scope>NUCLEOTIDE SEQUENCE</scope>
    <source>
        <strain evidence="3">CBS 121739</strain>
    </source>
</reference>
<dbReference type="AlphaFoldDB" id="A0A6A6WEJ5"/>
<dbReference type="GeneID" id="54481285"/>
<keyword evidence="4" id="KW-1185">Reference proteome</keyword>
<gene>
    <name evidence="3" type="ORF">EJ05DRAFT_257654</name>
</gene>
<feature type="signal peptide" evidence="2">
    <location>
        <begin position="1"/>
        <end position="21"/>
    </location>
</feature>
<dbReference type="InterPro" id="IPR052043">
    <property type="entry name" value="PolySaccharide_Degr_Enz"/>
</dbReference>
<dbReference type="InterPro" id="IPR010905">
    <property type="entry name" value="Glyco_hydro_88"/>
</dbReference>
<keyword evidence="2" id="KW-0732">Signal</keyword>
<name>A0A6A6WEJ5_9PEZI</name>
<dbReference type="InterPro" id="IPR012341">
    <property type="entry name" value="6hp_glycosidase-like_sf"/>
</dbReference>
<dbReference type="PANTHER" id="PTHR33886:SF9">
    <property type="entry name" value="UNSATURATED RHAMNOGALACTURONAN HYDROLASE (EUROFUNG)"/>
    <property type="match status" value="1"/>
</dbReference>
<dbReference type="PANTHER" id="PTHR33886">
    <property type="entry name" value="UNSATURATED RHAMNOGALACTURONAN HYDROLASE (EUROFUNG)"/>
    <property type="match status" value="1"/>
</dbReference>
<dbReference type="SUPFAM" id="SSF48208">
    <property type="entry name" value="Six-hairpin glycosidases"/>
    <property type="match status" value="1"/>
</dbReference>
<evidence type="ECO:0000313" key="4">
    <source>
        <dbReference type="Proteomes" id="UP000799437"/>
    </source>
</evidence>
<protein>
    <submittedName>
        <fullName evidence="3">Six-hairpin glycosidase</fullName>
    </submittedName>
</protein>
<evidence type="ECO:0000313" key="3">
    <source>
        <dbReference type="EMBL" id="KAF2761248.1"/>
    </source>
</evidence>
<dbReference type="EMBL" id="ML996567">
    <property type="protein sequence ID" value="KAF2761248.1"/>
    <property type="molecule type" value="Genomic_DNA"/>
</dbReference>
<dbReference type="Pfam" id="PF07470">
    <property type="entry name" value="Glyco_hydro_88"/>
    <property type="match status" value="1"/>
</dbReference>
<dbReference type="OrthoDB" id="540611at2759"/>
<organism evidence="3 4">
    <name type="scientific">Pseudovirgaria hyperparasitica</name>
    <dbReference type="NCBI Taxonomy" id="470096"/>
    <lineage>
        <taxon>Eukaryota</taxon>
        <taxon>Fungi</taxon>
        <taxon>Dikarya</taxon>
        <taxon>Ascomycota</taxon>
        <taxon>Pezizomycotina</taxon>
        <taxon>Dothideomycetes</taxon>
        <taxon>Dothideomycetes incertae sedis</taxon>
        <taxon>Acrospermales</taxon>
        <taxon>Acrospermaceae</taxon>
        <taxon>Pseudovirgaria</taxon>
    </lineage>
</organism>
<keyword evidence="3" id="KW-0326">Glycosidase</keyword>
<dbReference type="GO" id="GO:0016798">
    <property type="term" value="F:hydrolase activity, acting on glycosyl bonds"/>
    <property type="evidence" value="ECO:0007669"/>
    <property type="project" value="UniProtKB-KW"/>
</dbReference>
<dbReference type="RefSeq" id="XP_033603699.1">
    <property type="nucleotide sequence ID" value="XM_033740231.1"/>
</dbReference>
<keyword evidence="1" id="KW-0378">Hydrolase</keyword>
<dbReference type="Gene3D" id="1.50.10.10">
    <property type="match status" value="1"/>
</dbReference>
<evidence type="ECO:0000256" key="1">
    <source>
        <dbReference type="ARBA" id="ARBA00022801"/>
    </source>
</evidence>
<feature type="chain" id="PRO_5025382757" evidence="2">
    <location>
        <begin position="22"/>
        <end position="387"/>
    </location>
</feature>
<accession>A0A6A6WEJ5</accession>
<proteinExistence type="predicted"/>
<dbReference type="Proteomes" id="UP000799437">
    <property type="component" value="Unassembled WGS sequence"/>
</dbReference>
<sequence length="387" mass="43370">MKAQIVLFIAGIASTASAVTAVKPYSQWMADSFIARGVAKEKSYTFPTLYRGFEMVYNATRNTKYSTFVQTQVDAVLTDNATSPLIGWNFGRSHLDDIKIGSSILDLYARTKQAKYKTAADFLRQRLNLHPRTASGGFWHKIPEYPNQMWLDGLFMQSDFYARYTSFFDSSNVTAWNDIVHQFELIEEHTRDPESGLLFHGYDESKVAVWADPVTGACPHIWDRAVGWYAMALLDVLDYLPKSNPGYAKLKGYFTTLAAAIIESQDSATGGWWLVMDEPYPGQAGNYIESSGVSMFTYSMLKGIRKGFLPKSTYEAPARRAYQLMLDKFVTNSGVNNTLNWEGTVEVGSLGGNGTYEYYIAQKIAQNDFKGAGPFIYASIELEKLDA</sequence>